<proteinExistence type="predicted"/>
<protein>
    <submittedName>
        <fullName evidence="3">Zinc finger, C2H2 type</fullName>
    </submittedName>
</protein>
<evidence type="ECO:0000313" key="3">
    <source>
        <dbReference type="EMBL" id="PIO68853.1"/>
    </source>
</evidence>
<evidence type="ECO:0000256" key="1">
    <source>
        <dbReference type="PROSITE-ProRule" id="PRU00042"/>
    </source>
</evidence>
<organism evidence="3 4">
    <name type="scientific">Teladorsagia circumcincta</name>
    <name type="common">Brown stomach worm</name>
    <name type="synonym">Ostertagia circumcincta</name>
    <dbReference type="NCBI Taxonomy" id="45464"/>
    <lineage>
        <taxon>Eukaryota</taxon>
        <taxon>Metazoa</taxon>
        <taxon>Ecdysozoa</taxon>
        <taxon>Nematoda</taxon>
        <taxon>Chromadorea</taxon>
        <taxon>Rhabditida</taxon>
        <taxon>Rhabditina</taxon>
        <taxon>Rhabditomorpha</taxon>
        <taxon>Strongyloidea</taxon>
        <taxon>Trichostrongylidae</taxon>
        <taxon>Teladorsagia</taxon>
    </lineage>
</organism>
<dbReference type="PROSITE" id="PS00028">
    <property type="entry name" value="ZINC_FINGER_C2H2_1"/>
    <property type="match status" value="1"/>
</dbReference>
<name>A0A2G9UFB1_TELCI</name>
<evidence type="ECO:0000259" key="2">
    <source>
        <dbReference type="PROSITE" id="PS50157"/>
    </source>
</evidence>
<keyword evidence="1" id="KW-0863">Zinc-finger</keyword>
<dbReference type="OrthoDB" id="5589010at2759"/>
<feature type="domain" description="C2H2-type" evidence="2">
    <location>
        <begin position="145"/>
        <end position="173"/>
    </location>
</feature>
<accession>A0A2G9UFB1</accession>
<reference evidence="3 4" key="1">
    <citation type="submission" date="2015-09" db="EMBL/GenBank/DDBJ databases">
        <title>Draft genome of the parasitic nematode Teladorsagia circumcincta isolate WARC Sus (inbred).</title>
        <authorList>
            <person name="Mitreva M."/>
        </authorList>
    </citation>
    <scope>NUCLEOTIDE SEQUENCE [LARGE SCALE GENOMIC DNA]</scope>
    <source>
        <strain evidence="3 4">S</strain>
    </source>
</reference>
<keyword evidence="1" id="KW-0862">Zinc</keyword>
<dbReference type="SUPFAM" id="SSF57667">
    <property type="entry name" value="beta-beta-alpha zinc fingers"/>
    <property type="match status" value="1"/>
</dbReference>
<keyword evidence="4" id="KW-1185">Reference proteome</keyword>
<dbReference type="Proteomes" id="UP000230423">
    <property type="component" value="Unassembled WGS sequence"/>
</dbReference>
<dbReference type="GO" id="GO:0008270">
    <property type="term" value="F:zinc ion binding"/>
    <property type="evidence" value="ECO:0007669"/>
    <property type="project" value="UniProtKB-KW"/>
</dbReference>
<gene>
    <name evidence="3" type="ORF">TELCIR_09345</name>
</gene>
<keyword evidence="1" id="KW-0479">Metal-binding</keyword>
<dbReference type="InterPro" id="IPR013087">
    <property type="entry name" value="Znf_C2H2_type"/>
</dbReference>
<dbReference type="EMBL" id="KZ346894">
    <property type="protein sequence ID" value="PIO68853.1"/>
    <property type="molecule type" value="Genomic_DNA"/>
</dbReference>
<dbReference type="AlphaFoldDB" id="A0A2G9UFB1"/>
<sequence>MYEVRTEQLKTDSKIVKREGSKVVLSPQHGNEQAAVLRNRRTTKNHAEDVQHPDVEGERPAGRVQLTVIVIRQEAAEAEADHHADHAVSAADAADPESVLGARARQVEELMRAWSELLFLCKGVYSHIVILNLSRFFLPEDECPYSCKKCHRGFYTIKELAEHEIRAHDMKIPCAHCDKVISHFFF</sequence>
<evidence type="ECO:0000313" key="4">
    <source>
        <dbReference type="Proteomes" id="UP000230423"/>
    </source>
</evidence>
<dbReference type="InterPro" id="IPR036236">
    <property type="entry name" value="Znf_C2H2_sf"/>
</dbReference>
<dbReference type="PROSITE" id="PS50157">
    <property type="entry name" value="ZINC_FINGER_C2H2_2"/>
    <property type="match status" value="1"/>
</dbReference>